<accession>A0ABY5Z818</accession>
<gene>
    <name evidence="1" type="ORF">Drose_06920</name>
</gene>
<sequence>MYSTTPDAVADELVALAEAVRAAGASTVQLYVSFGPDMFAPEPDRIADVDRLAEAFGLTAETAKGSSGWYRGAKRDHDGIFVKVDTRVSAPAQRCACGAVCEHSGAVAA</sequence>
<protein>
    <submittedName>
        <fullName evidence="1">Uncharacterized protein</fullName>
    </submittedName>
</protein>
<reference evidence="1" key="1">
    <citation type="submission" date="2021-04" db="EMBL/GenBank/DDBJ databases">
        <title>Biosynthetic gene clusters of Dactylosporangioum roseum.</title>
        <authorList>
            <person name="Hartkoorn R.C."/>
            <person name="Beaudoing E."/>
            <person name="Hot D."/>
            <person name="Moureu S."/>
        </authorList>
    </citation>
    <scope>NUCLEOTIDE SEQUENCE</scope>
    <source>
        <strain evidence="1">NRRL B-16295</strain>
    </source>
</reference>
<dbReference type="Proteomes" id="UP001058271">
    <property type="component" value="Chromosome"/>
</dbReference>
<proteinExistence type="predicted"/>
<keyword evidence="2" id="KW-1185">Reference proteome</keyword>
<name>A0ABY5Z818_9ACTN</name>
<evidence type="ECO:0000313" key="1">
    <source>
        <dbReference type="EMBL" id="UWZ37997.1"/>
    </source>
</evidence>
<dbReference type="RefSeq" id="WP_260727365.1">
    <property type="nucleotide sequence ID" value="NZ_BAAABS010000033.1"/>
</dbReference>
<organism evidence="1 2">
    <name type="scientific">Dactylosporangium roseum</name>
    <dbReference type="NCBI Taxonomy" id="47989"/>
    <lineage>
        <taxon>Bacteria</taxon>
        <taxon>Bacillati</taxon>
        <taxon>Actinomycetota</taxon>
        <taxon>Actinomycetes</taxon>
        <taxon>Micromonosporales</taxon>
        <taxon>Micromonosporaceae</taxon>
        <taxon>Dactylosporangium</taxon>
    </lineage>
</organism>
<dbReference type="EMBL" id="CP073721">
    <property type="protein sequence ID" value="UWZ37997.1"/>
    <property type="molecule type" value="Genomic_DNA"/>
</dbReference>
<evidence type="ECO:0000313" key="2">
    <source>
        <dbReference type="Proteomes" id="UP001058271"/>
    </source>
</evidence>